<protein>
    <recommendedName>
        <fullName evidence="3">DUF4304 domain-containing protein</fullName>
    </recommendedName>
</protein>
<dbReference type="Proteomes" id="UP000184071">
    <property type="component" value="Unassembled WGS sequence"/>
</dbReference>
<evidence type="ECO:0000313" key="2">
    <source>
        <dbReference type="Proteomes" id="UP000184071"/>
    </source>
</evidence>
<dbReference type="EMBL" id="FQWC01000006">
    <property type="protein sequence ID" value="SHH24297.1"/>
    <property type="molecule type" value="Genomic_DNA"/>
</dbReference>
<evidence type="ECO:0000313" key="1">
    <source>
        <dbReference type="EMBL" id="SHH24297.1"/>
    </source>
</evidence>
<keyword evidence="2" id="KW-1185">Reference proteome</keyword>
<dbReference type="RefSeq" id="WP_073416895.1">
    <property type="nucleotide sequence ID" value="NZ_FQWC01000006.1"/>
</dbReference>
<dbReference type="OrthoDB" id="1767513at2"/>
<dbReference type="AlphaFoldDB" id="A0A1M5RD78"/>
<accession>A0A1M5RD78</accession>
<name>A0A1M5RD78_9FLAO</name>
<gene>
    <name evidence="1" type="ORF">SAMN05443663_106182</name>
</gene>
<organism evidence="1 2">
    <name type="scientific">Flavobacterium defluvii</name>
    <dbReference type="NCBI Taxonomy" id="370979"/>
    <lineage>
        <taxon>Bacteria</taxon>
        <taxon>Pseudomonadati</taxon>
        <taxon>Bacteroidota</taxon>
        <taxon>Flavobacteriia</taxon>
        <taxon>Flavobacteriales</taxon>
        <taxon>Flavobacteriaceae</taxon>
        <taxon>Flavobacterium</taxon>
    </lineage>
</organism>
<dbReference type="STRING" id="370979.SAMN05443663_106182"/>
<evidence type="ECO:0008006" key="3">
    <source>
        <dbReference type="Google" id="ProtNLM"/>
    </source>
</evidence>
<sequence>METDYSRIINKIAKEKLRPYGIIQKGKSRLWLDDQGWYIILIEFQPYSGRRGSTLNVGANFNWYNQNYFSFDIGYRQNVEFAEYKNEDQFSQQIELYCDKAIEIVLDYRNKLDNNHRKNFILNHAFTSESLWGNYHKGTILGIIGEADEMKKYYSAILDEENQFDWINDLQSKVRFLIESKDFIMEIRKTIYESRKLKKLPESEINLLV</sequence>
<proteinExistence type="predicted"/>
<reference evidence="2" key="1">
    <citation type="submission" date="2016-11" db="EMBL/GenBank/DDBJ databases">
        <authorList>
            <person name="Varghese N."/>
            <person name="Submissions S."/>
        </authorList>
    </citation>
    <scope>NUCLEOTIDE SEQUENCE [LARGE SCALE GENOMIC DNA]</scope>
    <source>
        <strain evidence="2">DSM 17963</strain>
    </source>
</reference>